<dbReference type="InterPro" id="IPR036691">
    <property type="entry name" value="Endo/exonu/phosph_ase_sf"/>
</dbReference>
<dbReference type="Proteomes" id="UP001199319">
    <property type="component" value="Unassembled WGS sequence"/>
</dbReference>
<evidence type="ECO:0000313" key="3">
    <source>
        <dbReference type="EMBL" id="MCC2130745.1"/>
    </source>
</evidence>
<dbReference type="Gene3D" id="3.60.10.10">
    <property type="entry name" value="Endonuclease/exonuclease/phosphatase"/>
    <property type="match status" value="1"/>
</dbReference>
<dbReference type="RefSeq" id="WP_302929893.1">
    <property type="nucleotide sequence ID" value="NZ_JAJEPW010000067.1"/>
</dbReference>
<proteinExistence type="predicted"/>
<organism evidence="3 4">
    <name type="scientific">Brotocaccenecus cirricatena</name>
    <dbReference type="NCBI Taxonomy" id="3064195"/>
    <lineage>
        <taxon>Bacteria</taxon>
        <taxon>Bacillati</taxon>
        <taxon>Bacillota</taxon>
        <taxon>Clostridia</taxon>
        <taxon>Eubacteriales</taxon>
        <taxon>Oscillospiraceae</taxon>
        <taxon>Brotocaccenecus</taxon>
    </lineage>
</organism>
<evidence type="ECO:0000256" key="1">
    <source>
        <dbReference type="SAM" id="Phobius"/>
    </source>
</evidence>
<dbReference type="InterPro" id="IPR005135">
    <property type="entry name" value="Endo/exonuclease/phosphatase"/>
</dbReference>
<keyword evidence="1" id="KW-1133">Transmembrane helix</keyword>
<feature type="domain" description="Endonuclease/exonuclease/phosphatase" evidence="2">
    <location>
        <begin position="59"/>
        <end position="344"/>
    </location>
</feature>
<keyword evidence="1" id="KW-0812">Transmembrane</keyword>
<keyword evidence="1" id="KW-0472">Membrane</keyword>
<keyword evidence="3" id="KW-0255">Endonuclease</keyword>
<accession>A0AAE3DFK7</accession>
<gene>
    <name evidence="3" type="ORF">LKD37_14735</name>
</gene>
<dbReference type="SUPFAM" id="SSF56219">
    <property type="entry name" value="DNase I-like"/>
    <property type="match status" value="1"/>
</dbReference>
<dbReference type="Pfam" id="PF03372">
    <property type="entry name" value="Exo_endo_phos"/>
    <property type="match status" value="1"/>
</dbReference>
<protein>
    <submittedName>
        <fullName evidence="3">Endonuclease/exonuclease/phosphatase family protein</fullName>
    </submittedName>
</protein>
<keyword evidence="3" id="KW-0540">Nuclease</keyword>
<keyword evidence="4" id="KW-1185">Reference proteome</keyword>
<dbReference type="EMBL" id="JAJEPW010000067">
    <property type="protein sequence ID" value="MCC2130745.1"/>
    <property type="molecule type" value="Genomic_DNA"/>
</dbReference>
<dbReference type="AlphaFoldDB" id="A0AAE3DFK7"/>
<reference evidence="3" key="1">
    <citation type="submission" date="2021-10" db="EMBL/GenBank/DDBJ databases">
        <title>Anaerobic single-cell dispensing facilitates the cultivation of human gut bacteria.</title>
        <authorList>
            <person name="Afrizal A."/>
        </authorList>
    </citation>
    <scope>NUCLEOTIDE SEQUENCE</scope>
    <source>
        <strain evidence="3">CLA-AA-H272</strain>
    </source>
</reference>
<evidence type="ECO:0000313" key="4">
    <source>
        <dbReference type="Proteomes" id="UP001199319"/>
    </source>
</evidence>
<evidence type="ECO:0000259" key="2">
    <source>
        <dbReference type="Pfam" id="PF03372"/>
    </source>
</evidence>
<sequence length="354" mass="39682">MNKPLKIILLVLAALVLLVVGYLAYVLIDYHRLGDMDLEVDRQVLQPAETGREYHLLSYNIGFGAYEPDYGFFMDGGTESWAWSQERLTDNIGNIGSFLSQQHADFYLIQEVDRDSTRSYHVDEAALLREALPEYDGTWAQNYDSPFLMYPLRHPHGASVSGLMTLSAMTVDSARRVELPIENSLMKLVDLDRCYSVHRIPVAGGGELVLYNLHLSAYTSDGTIAMEQLKLLLEDMQREYDAGNWCVAGGDFNKDLLGDSAVYFGEADQEYTWAQPIPEDTFDEFNVSLIAPLDEGNPVPSCRNADGPYHQGQYVLTVDGFLVSDNVTVTSSDVVDLGFAYSDHNPVEMRFVLE</sequence>
<keyword evidence="3" id="KW-0378">Hydrolase</keyword>
<comment type="caution">
    <text evidence="3">The sequence shown here is derived from an EMBL/GenBank/DDBJ whole genome shotgun (WGS) entry which is preliminary data.</text>
</comment>
<dbReference type="GO" id="GO:0004519">
    <property type="term" value="F:endonuclease activity"/>
    <property type="evidence" value="ECO:0007669"/>
    <property type="project" value="UniProtKB-KW"/>
</dbReference>
<name>A0AAE3DFK7_9FIRM</name>
<feature type="transmembrane region" description="Helical" evidence="1">
    <location>
        <begin position="7"/>
        <end position="28"/>
    </location>
</feature>